<dbReference type="Pfam" id="PF00805">
    <property type="entry name" value="Pentapeptide"/>
    <property type="match status" value="1"/>
</dbReference>
<dbReference type="AlphaFoldDB" id="X0YH75"/>
<proteinExistence type="predicted"/>
<comment type="caution">
    <text evidence="2">The sequence shown here is derived from an EMBL/GenBank/DDBJ whole genome shotgun (WGS) entry which is preliminary data.</text>
</comment>
<name>X0YH75_9ZZZZ</name>
<evidence type="ECO:0000256" key="1">
    <source>
        <dbReference type="SAM" id="MobiDB-lite"/>
    </source>
</evidence>
<sequence length="90" mass="10535">MTEEKNSKSESKEEQPKKELQFNQEQYDFLIKCSKKGPEGIKEWNKWREENPLEKIWLQGADLGNANLQRAYLWEANLQGAYFIGANLQG</sequence>
<organism evidence="2">
    <name type="scientific">marine sediment metagenome</name>
    <dbReference type="NCBI Taxonomy" id="412755"/>
    <lineage>
        <taxon>unclassified sequences</taxon>
        <taxon>metagenomes</taxon>
        <taxon>ecological metagenomes</taxon>
    </lineage>
</organism>
<dbReference type="EMBL" id="BARS01041805">
    <property type="protein sequence ID" value="GAG36181.1"/>
    <property type="molecule type" value="Genomic_DNA"/>
</dbReference>
<dbReference type="Gene3D" id="2.160.20.80">
    <property type="entry name" value="E3 ubiquitin-protein ligase SopA"/>
    <property type="match status" value="1"/>
</dbReference>
<dbReference type="InterPro" id="IPR001646">
    <property type="entry name" value="5peptide_repeat"/>
</dbReference>
<feature type="region of interest" description="Disordered" evidence="1">
    <location>
        <begin position="1"/>
        <end position="21"/>
    </location>
</feature>
<feature type="non-terminal residue" evidence="2">
    <location>
        <position position="90"/>
    </location>
</feature>
<gene>
    <name evidence="2" type="ORF">S01H1_63510</name>
</gene>
<dbReference type="SUPFAM" id="SSF141571">
    <property type="entry name" value="Pentapeptide repeat-like"/>
    <property type="match status" value="1"/>
</dbReference>
<feature type="compositionally biased region" description="Basic and acidic residues" evidence="1">
    <location>
        <begin position="1"/>
        <end position="20"/>
    </location>
</feature>
<evidence type="ECO:0008006" key="3">
    <source>
        <dbReference type="Google" id="ProtNLM"/>
    </source>
</evidence>
<evidence type="ECO:0000313" key="2">
    <source>
        <dbReference type="EMBL" id="GAG36181.1"/>
    </source>
</evidence>
<protein>
    <recommendedName>
        <fullName evidence="3">Pentapeptide repeat-containing protein</fullName>
    </recommendedName>
</protein>
<reference evidence="2" key="1">
    <citation type="journal article" date="2014" name="Front. Microbiol.">
        <title>High frequency of phylogenetically diverse reductive dehalogenase-homologous genes in deep subseafloor sedimentary metagenomes.</title>
        <authorList>
            <person name="Kawai M."/>
            <person name="Futagami T."/>
            <person name="Toyoda A."/>
            <person name="Takaki Y."/>
            <person name="Nishi S."/>
            <person name="Hori S."/>
            <person name="Arai W."/>
            <person name="Tsubouchi T."/>
            <person name="Morono Y."/>
            <person name="Uchiyama I."/>
            <person name="Ito T."/>
            <person name="Fujiyama A."/>
            <person name="Inagaki F."/>
            <person name="Takami H."/>
        </authorList>
    </citation>
    <scope>NUCLEOTIDE SEQUENCE</scope>
    <source>
        <strain evidence="2">Expedition CK06-06</strain>
    </source>
</reference>
<accession>X0YH75</accession>